<dbReference type="Gene3D" id="1.10.443.10">
    <property type="entry name" value="Intergrase catalytic core"/>
    <property type="match status" value="1"/>
</dbReference>
<dbReference type="InterPro" id="IPR011010">
    <property type="entry name" value="DNA_brk_join_enz"/>
</dbReference>
<dbReference type="InterPro" id="IPR050090">
    <property type="entry name" value="Tyrosine_recombinase_XerCD"/>
</dbReference>
<dbReference type="PANTHER" id="PTHR30349:SF64">
    <property type="entry name" value="PROPHAGE INTEGRASE INTD-RELATED"/>
    <property type="match status" value="1"/>
</dbReference>
<dbReference type="GO" id="GO:0006310">
    <property type="term" value="P:DNA recombination"/>
    <property type="evidence" value="ECO:0007669"/>
    <property type="project" value="UniProtKB-KW"/>
</dbReference>
<comment type="similarity">
    <text evidence="1">Belongs to the 'phage' integrase family.</text>
</comment>
<evidence type="ECO:0000259" key="7">
    <source>
        <dbReference type="PROSITE" id="PS51900"/>
    </source>
</evidence>
<keyword evidence="4" id="KW-0233">DNA recombination</keyword>
<proteinExistence type="inferred from homology"/>
<feature type="domain" description="Tyr recombinase" evidence="6">
    <location>
        <begin position="163"/>
        <end position="356"/>
    </location>
</feature>
<evidence type="ECO:0000313" key="9">
    <source>
        <dbReference type="Proteomes" id="UP000640274"/>
    </source>
</evidence>
<dbReference type="Pfam" id="PF14659">
    <property type="entry name" value="Phage_int_SAM_3"/>
    <property type="match status" value="1"/>
</dbReference>
<evidence type="ECO:0000259" key="6">
    <source>
        <dbReference type="PROSITE" id="PS51898"/>
    </source>
</evidence>
<feature type="domain" description="Core-binding (CB)" evidence="7">
    <location>
        <begin position="56"/>
        <end position="142"/>
    </location>
</feature>
<comment type="caution">
    <text evidence="8">The sequence shown here is derived from an EMBL/GenBank/DDBJ whole genome shotgun (WGS) entry which is preliminary data.</text>
</comment>
<dbReference type="SUPFAM" id="SSF56349">
    <property type="entry name" value="DNA breaking-rejoining enzymes"/>
    <property type="match status" value="1"/>
</dbReference>
<keyword evidence="3 5" id="KW-0238">DNA-binding</keyword>
<evidence type="ECO:0000256" key="3">
    <source>
        <dbReference type="ARBA" id="ARBA00023125"/>
    </source>
</evidence>
<reference evidence="8" key="1">
    <citation type="submission" date="2020-12" db="EMBL/GenBank/DDBJ databases">
        <authorList>
            <person name="Huq M.A."/>
        </authorList>
    </citation>
    <scope>NUCLEOTIDE SEQUENCE</scope>
    <source>
        <strain evidence="8">MAHUQ-46</strain>
    </source>
</reference>
<dbReference type="Pfam" id="PF00589">
    <property type="entry name" value="Phage_integrase"/>
    <property type="match status" value="1"/>
</dbReference>
<name>A0A934MQE8_9BACL</name>
<protein>
    <submittedName>
        <fullName evidence="8">Tyrosine-type recombinase/integrase</fullName>
    </submittedName>
</protein>
<sequence>MSGSVNKDGKKWYYVLEAYENGKRKQYKKRGFATKREANTALVKAQNELNNGTYVKSSSLLMSEYLLQWMKDKQYSIGHQTAQINNSYVRTHIIPIIGDIPLSKITAYDIQKFTSTLLDNGLATSTVRRIFNIINTALNKAEKLQLIQTNVAALIDKPKVKRKEIHVWDVHEVTQFLEIAASNKYYHAFLLAVMTGMRQGEILGLRWQDVDFLNKKVFIRQTLSHDGKHFNTGAKTASGIRSISLDDHTIQQLEQQYKYYNVVSREYVFQKNLVVCTNTGNQFFPRDLKKIFDRLILKAGLRKITFHDLRHTHASLLLKQNVHPKIVSERLGHASIQMTLDTYSHLMPNMQHEVAENLFNLLFKENQTNVTRT</sequence>
<dbReference type="PANTHER" id="PTHR30349">
    <property type="entry name" value="PHAGE INTEGRASE-RELATED"/>
    <property type="match status" value="1"/>
</dbReference>
<dbReference type="InterPro" id="IPR028259">
    <property type="entry name" value="AP2-like_int_N"/>
</dbReference>
<dbReference type="GO" id="GO:0003677">
    <property type="term" value="F:DNA binding"/>
    <property type="evidence" value="ECO:0007669"/>
    <property type="project" value="UniProtKB-UniRule"/>
</dbReference>
<dbReference type="InterPro" id="IPR044068">
    <property type="entry name" value="CB"/>
</dbReference>
<evidence type="ECO:0000313" key="8">
    <source>
        <dbReference type="EMBL" id="MBJ6361314.1"/>
    </source>
</evidence>
<organism evidence="8 9">
    <name type="scientific">Paenibacillus roseus</name>
    <dbReference type="NCBI Taxonomy" id="2798579"/>
    <lineage>
        <taxon>Bacteria</taxon>
        <taxon>Bacillati</taxon>
        <taxon>Bacillota</taxon>
        <taxon>Bacilli</taxon>
        <taxon>Bacillales</taxon>
        <taxon>Paenibacillaceae</taxon>
        <taxon>Paenibacillus</taxon>
    </lineage>
</organism>
<dbReference type="InterPro" id="IPR010998">
    <property type="entry name" value="Integrase_recombinase_N"/>
</dbReference>
<gene>
    <name evidence="8" type="ORF">JFN88_08330</name>
</gene>
<evidence type="ECO:0000256" key="1">
    <source>
        <dbReference type="ARBA" id="ARBA00008857"/>
    </source>
</evidence>
<dbReference type="Pfam" id="PF14657">
    <property type="entry name" value="Arm-DNA-bind_4"/>
    <property type="match status" value="1"/>
</dbReference>
<dbReference type="PROSITE" id="PS51900">
    <property type="entry name" value="CB"/>
    <property type="match status" value="1"/>
</dbReference>
<dbReference type="InterPro" id="IPR004107">
    <property type="entry name" value="Integrase_SAM-like_N"/>
</dbReference>
<dbReference type="InterPro" id="IPR002104">
    <property type="entry name" value="Integrase_catalytic"/>
</dbReference>
<dbReference type="GO" id="GO:0015074">
    <property type="term" value="P:DNA integration"/>
    <property type="evidence" value="ECO:0007669"/>
    <property type="project" value="UniProtKB-KW"/>
</dbReference>
<dbReference type="CDD" id="cd01189">
    <property type="entry name" value="INT_ICEBs1_C_like"/>
    <property type="match status" value="1"/>
</dbReference>
<dbReference type="EMBL" id="JAELUP010000024">
    <property type="protein sequence ID" value="MBJ6361314.1"/>
    <property type="molecule type" value="Genomic_DNA"/>
</dbReference>
<accession>A0A934MQE8</accession>
<evidence type="ECO:0000256" key="4">
    <source>
        <dbReference type="ARBA" id="ARBA00023172"/>
    </source>
</evidence>
<keyword evidence="2" id="KW-0229">DNA integration</keyword>
<keyword evidence="9" id="KW-1185">Reference proteome</keyword>
<evidence type="ECO:0000256" key="5">
    <source>
        <dbReference type="PROSITE-ProRule" id="PRU01248"/>
    </source>
</evidence>
<dbReference type="RefSeq" id="WP_199018866.1">
    <property type="nucleotide sequence ID" value="NZ_JAELUP010000024.1"/>
</dbReference>
<dbReference type="InterPro" id="IPR013762">
    <property type="entry name" value="Integrase-like_cat_sf"/>
</dbReference>
<evidence type="ECO:0000256" key="2">
    <source>
        <dbReference type="ARBA" id="ARBA00022908"/>
    </source>
</evidence>
<dbReference type="Proteomes" id="UP000640274">
    <property type="component" value="Unassembled WGS sequence"/>
</dbReference>
<dbReference type="Gene3D" id="1.10.150.130">
    <property type="match status" value="1"/>
</dbReference>
<dbReference type="AlphaFoldDB" id="A0A934MQE8"/>
<dbReference type="PROSITE" id="PS51898">
    <property type="entry name" value="TYR_RECOMBINASE"/>
    <property type="match status" value="1"/>
</dbReference>